<organism evidence="6">
    <name type="scientific">marine metagenome</name>
    <dbReference type="NCBI Taxonomy" id="408172"/>
    <lineage>
        <taxon>unclassified sequences</taxon>
        <taxon>metagenomes</taxon>
        <taxon>ecological metagenomes</taxon>
    </lineage>
</organism>
<gene>
    <name evidence="6" type="ORF">METZ01_LOCUS119800</name>
</gene>
<dbReference type="EMBL" id="UINC01015996">
    <property type="protein sequence ID" value="SVA66946.1"/>
    <property type="molecule type" value="Genomic_DNA"/>
</dbReference>
<evidence type="ECO:0000256" key="2">
    <source>
        <dbReference type="ARBA" id="ARBA00022801"/>
    </source>
</evidence>
<keyword evidence="4" id="KW-0067">ATP-binding</keyword>
<reference evidence="6" key="1">
    <citation type="submission" date="2018-05" db="EMBL/GenBank/DDBJ databases">
        <authorList>
            <person name="Lanie J.A."/>
            <person name="Ng W.-L."/>
            <person name="Kazmierczak K.M."/>
            <person name="Andrzejewski T.M."/>
            <person name="Davidsen T.M."/>
            <person name="Wayne K.J."/>
            <person name="Tettelin H."/>
            <person name="Glass J.I."/>
            <person name="Rusch D."/>
            <person name="Podicherti R."/>
            <person name="Tsui H.-C.T."/>
            <person name="Winkler M.E."/>
        </authorList>
    </citation>
    <scope>NUCLEOTIDE SEQUENCE</scope>
</reference>
<dbReference type="InterPro" id="IPR000212">
    <property type="entry name" value="DNA_helicase_UvrD/REP"/>
</dbReference>
<name>A0A381XQ77_9ZZZZ</name>
<proteinExistence type="predicted"/>
<dbReference type="GO" id="GO:0031297">
    <property type="term" value="P:replication fork processing"/>
    <property type="evidence" value="ECO:0007669"/>
    <property type="project" value="TreeGrafter"/>
</dbReference>
<sequence>MNIEKKFITESHKGNSLNITFQDKDSFVNNDKTDWIFDVSKVYVKKVKVGLFAICEVVDDFKDMIKKCKKNIFLRTNFKEWLLLKNTTEYNIEVEGMRKTVWVCKVLKFKDFLKMIKFKGNFSKQAEQFFNSFEDIEMVKIIYGRCTLSMKWFDGINRRYLKRHKFAENEIVAITAVAGSGKTTTLLELAEIHKKKKILYLAFNKALISEIRCKLYHKKIRNVACCTFDGLMRQIFIQKTGINGENMSIIDLKPQTIGSVYPWLANKPWKVKNYYCIWFAKFCKQVEYSSIDKYIKKNFGNQKKAILKSLWEKAMGKKFFTFDSIRKMVEVEHWARGYLDDNYDMVFFDEAQDCDPLMLKMLLNDTTIPKVFVGDPKQAIYEWRGAINAFEKLPTDTFVIEFYKTFRIGNPACKEICKEFDDLWMVSGVKWKTNIYYDAEPQAKYVYLFRSWRRLLTAARNIDKVWINNFDRQVSYMKKLHNKLKISKLTEEEMAGFADDLPSFLLKLSENELNNLISDIEANLVRDKEQAECMMYTVHSYKGLEHNIIRICDDVDIKDEKNIYYVASTRGRRQIIFDEPEDEYEDESDDEDDSDIAYNREFGNLDKFLR</sequence>
<dbReference type="PANTHER" id="PTHR11070">
    <property type="entry name" value="UVRD / RECB / PCRA DNA HELICASE FAMILY MEMBER"/>
    <property type="match status" value="1"/>
</dbReference>
<keyword evidence="2" id="KW-0378">Hydrolase</keyword>
<keyword evidence="3" id="KW-0347">Helicase</keyword>
<dbReference type="SUPFAM" id="SSF52540">
    <property type="entry name" value="P-loop containing nucleoside triphosphate hydrolases"/>
    <property type="match status" value="1"/>
</dbReference>
<dbReference type="GO" id="GO:0043138">
    <property type="term" value="F:3'-5' DNA helicase activity"/>
    <property type="evidence" value="ECO:0007669"/>
    <property type="project" value="TreeGrafter"/>
</dbReference>
<accession>A0A381XQ77</accession>
<evidence type="ECO:0000256" key="4">
    <source>
        <dbReference type="ARBA" id="ARBA00022840"/>
    </source>
</evidence>
<dbReference type="Gene3D" id="3.40.50.300">
    <property type="entry name" value="P-loop containing nucleotide triphosphate hydrolases"/>
    <property type="match status" value="1"/>
</dbReference>
<dbReference type="GO" id="GO:0003677">
    <property type="term" value="F:DNA binding"/>
    <property type="evidence" value="ECO:0007669"/>
    <property type="project" value="InterPro"/>
</dbReference>
<dbReference type="GO" id="GO:0005634">
    <property type="term" value="C:nucleus"/>
    <property type="evidence" value="ECO:0007669"/>
    <property type="project" value="TreeGrafter"/>
</dbReference>
<dbReference type="GO" id="GO:0005524">
    <property type="term" value="F:ATP binding"/>
    <property type="evidence" value="ECO:0007669"/>
    <property type="project" value="UniProtKB-KW"/>
</dbReference>
<feature type="domain" description="UvrD-like helicase ATP-binding" evidence="5">
    <location>
        <begin position="155"/>
        <end position="455"/>
    </location>
</feature>
<evidence type="ECO:0000259" key="5">
    <source>
        <dbReference type="PROSITE" id="PS51198"/>
    </source>
</evidence>
<dbReference type="InterPro" id="IPR014016">
    <property type="entry name" value="UvrD-like_ATP-bd"/>
</dbReference>
<dbReference type="GO" id="GO:0000724">
    <property type="term" value="P:double-strand break repair via homologous recombination"/>
    <property type="evidence" value="ECO:0007669"/>
    <property type="project" value="TreeGrafter"/>
</dbReference>
<protein>
    <recommendedName>
        <fullName evidence="5">UvrD-like helicase ATP-binding domain-containing protein</fullName>
    </recommendedName>
</protein>
<dbReference type="AlphaFoldDB" id="A0A381XQ77"/>
<dbReference type="PROSITE" id="PS51198">
    <property type="entry name" value="UVRD_HELICASE_ATP_BIND"/>
    <property type="match status" value="1"/>
</dbReference>
<dbReference type="GO" id="GO:0016787">
    <property type="term" value="F:hydrolase activity"/>
    <property type="evidence" value="ECO:0007669"/>
    <property type="project" value="UniProtKB-KW"/>
</dbReference>
<evidence type="ECO:0000256" key="1">
    <source>
        <dbReference type="ARBA" id="ARBA00022741"/>
    </source>
</evidence>
<keyword evidence="1" id="KW-0547">Nucleotide-binding</keyword>
<dbReference type="InterPro" id="IPR027417">
    <property type="entry name" value="P-loop_NTPase"/>
</dbReference>
<evidence type="ECO:0000313" key="6">
    <source>
        <dbReference type="EMBL" id="SVA66946.1"/>
    </source>
</evidence>
<dbReference type="PANTHER" id="PTHR11070:SF30">
    <property type="entry name" value="F-BOX DNA HELICASE 1"/>
    <property type="match status" value="1"/>
</dbReference>
<evidence type="ECO:0000256" key="3">
    <source>
        <dbReference type="ARBA" id="ARBA00022806"/>
    </source>
</evidence>
<dbReference type="Pfam" id="PF00580">
    <property type="entry name" value="UvrD-helicase"/>
    <property type="match status" value="1"/>
</dbReference>